<dbReference type="EMBL" id="CP047423">
    <property type="protein sequence ID" value="QPD02898.1"/>
    <property type="molecule type" value="Genomic_DNA"/>
</dbReference>
<dbReference type="KEGG" id="nkf:Nkreftii_000672"/>
<dbReference type="AlphaFoldDB" id="A0A7S8IY53"/>
<sequence>MTLQRHINRHDFPTMGRSDEFSIQEVTYHFLEDEERWLGCLRTHPDFWAEGNSFADLQSNLRKLFFDLALVQSLKDGRVIQLPPLQ</sequence>
<accession>A0A7S8IY53</accession>
<evidence type="ECO:0000313" key="2">
    <source>
        <dbReference type="Proteomes" id="UP000593737"/>
    </source>
</evidence>
<gene>
    <name evidence="1" type="ORF">Nkreftii_000672</name>
</gene>
<name>A0A7S8IY53_9BACT</name>
<organism evidence="1 2">
    <name type="scientific">Candidatus Nitrospira kreftii</name>
    <dbReference type="NCBI Taxonomy" id="2652173"/>
    <lineage>
        <taxon>Bacteria</taxon>
        <taxon>Pseudomonadati</taxon>
        <taxon>Nitrospirota</taxon>
        <taxon>Nitrospiria</taxon>
        <taxon>Nitrospirales</taxon>
        <taxon>Nitrospiraceae</taxon>
        <taxon>Nitrospira</taxon>
    </lineage>
</organism>
<proteinExistence type="predicted"/>
<dbReference type="Proteomes" id="UP000593737">
    <property type="component" value="Chromosome"/>
</dbReference>
<evidence type="ECO:0000313" key="1">
    <source>
        <dbReference type="EMBL" id="QPD02898.1"/>
    </source>
</evidence>
<reference evidence="1 2" key="1">
    <citation type="journal article" date="2020" name="ISME J.">
        <title>Enrichment and physiological characterization of a novel comammox Nitrospira indicates ammonium inhibition of complete nitrification.</title>
        <authorList>
            <person name="Sakoula D."/>
            <person name="Koch H."/>
            <person name="Frank J."/>
            <person name="Jetten M.S.M."/>
            <person name="van Kessel M.A.H.J."/>
            <person name="Lucker S."/>
        </authorList>
    </citation>
    <scope>NUCLEOTIDE SEQUENCE [LARGE SCALE GENOMIC DNA]</scope>
    <source>
        <strain evidence="1">Comreactor17</strain>
    </source>
</reference>
<protein>
    <submittedName>
        <fullName evidence="1">Uncharacterized protein</fullName>
    </submittedName>
</protein>